<evidence type="ECO:0000313" key="2">
    <source>
        <dbReference type="Proteomes" id="UP000824120"/>
    </source>
</evidence>
<gene>
    <name evidence="1" type="ORF">H5410_049497</name>
</gene>
<sequence>MDFCDPKFQRVFGRYFLWTFVKTLLMKQVGHKGKTVPFSSTNNPQSKYTPILSIFVCHSSWIFGDSEFSMCFGQIFAWTSIKTKIMELVGLEGPFIFGDPKF</sequence>
<dbReference type="Proteomes" id="UP000824120">
    <property type="component" value="Chromosome 10"/>
</dbReference>
<protein>
    <submittedName>
        <fullName evidence="1">Uncharacterized protein</fullName>
    </submittedName>
</protein>
<comment type="caution">
    <text evidence="1">The sequence shown here is derived from an EMBL/GenBank/DDBJ whole genome shotgun (WGS) entry which is preliminary data.</text>
</comment>
<name>A0A9J5WV93_SOLCO</name>
<keyword evidence="2" id="KW-1185">Reference proteome</keyword>
<evidence type="ECO:0000313" key="1">
    <source>
        <dbReference type="EMBL" id="KAG5578870.1"/>
    </source>
</evidence>
<proteinExistence type="predicted"/>
<dbReference type="EMBL" id="JACXVP010000010">
    <property type="protein sequence ID" value="KAG5578870.1"/>
    <property type="molecule type" value="Genomic_DNA"/>
</dbReference>
<reference evidence="1 2" key="1">
    <citation type="submission" date="2020-09" db="EMBL/GenBank/DDBJ databases">
        <title>De no assembly of potato wild relative species, Solanum commersonii.</title>
        <authorList>
            <person name="Cho K."/>
        </authorList>
    </citation>
    <scope>NUCLEOTIDE SEQUENCE [LARGE SCALE GENOMIC DNA]</scope>
    <source>
        <strain evidence="1">LZ3.2</strain>
        <tissue evidence="1">Leaf</tissue>
    </source>
</reference>
<organism evidence="1 2">
    <name type="scientific">Solanum commersonii</name>
    <name type="common">Commerson's wild potato</name>
    <name type="synonym">Commerson's nightshade</name>
    <dbReference type="NCBI Taxonomy" id="4109"/>
    <lineage>
        <taxon>Eukaryota</taxon>
        <taxon>Viridiplantae</taxon>
        <taxon>Streptophyta</taxon>
        <taxon>Embryophyta</taxon>
        <taxon>Tracheophyta</taxon>
        <taxon>Spermatophyta</taxon>
        <taxon>Magnoliopsida</taxon>
        <taxon>eudicotyledons</taxon>
        <taxon>Gunneridae</taxon>
        <taxon>Pentapetalae</taxon>
        <taxon>asterids</taxon>
        <taxon>lamiids</taxon>
        <taxon>Solanales</taxon>
        <taxon>Solanaceae</taxon>
        <taxon>Solanoideae</taxon>
        <taxon>Solaneae</taxon>
        <taxon>Solanum</taxon>
    </lineage>
</organism>
<accession>A0A9J5WV93</accession>
<dbReference type="AlphaFoldDB" id="A0A9J5WV93"/>